<dbReference type="RefSeq" id="WP_112143235.1">
    <property type="nucleotide sequence ID" value="NZ_PRLC01000001.1"/>
</dbReference>
<proteinExistence type="predicted"/>
<accession>A0A329UQD5</accession>
<gene>
    <name evidence="1" type="ORF">C4N23_00345</name>
</gene>
<sequence length="113" mass="13308">MQQKTYDFLIQMRVPVITFGGELMGEAIEIFMDKLAHHQFVSLSDVECTLADKFNCSRGSADRRLRRAMEMTEFRAGEYPNPELEKLRVEFRIDTWSVKKFLYAAARRLMSYE</sequence>
<organism evidence="1 2">
    <name type="scientific">Faecalibacterium hattorii</name>
    <dbReference type="NCBI Taxonomy" id="2935520"/>
    <lineage>
        <taxon>Bacteria</taxon>
        <taxon>Bacillati</taxon>
        <taxon>Bacillota</taxon>
        <taxon>Clostridia</taxon>
        <taxon>Eubacteriales</taxon>
        <taxon>Oscillospiraceae</taxon>
        <taxon>Faecalibacterium</taxon>
    </lineage>
</organism>
<evidence type="ECO:0000313" key="1">
    <source>
        <dbReference type="EMBL" id="RAW63501.1"/>
    </source>
</evidence>
<dbReference type="AlphaFoldDB" id="A0A329UQD5"/>
<protein>
    <submittedName>
        <fullName evidence="1">Uncharacterized protein</fullName>
    </submittedName>
</protein>
<name>A0A329UQD5_9FIRM</name>
<comment type="caution">
    <text evidence="1">The sequence shown here is derived from an EMBL/GenBank/DDBJ whole genome shotgun (WGS) entry which is preliminary data.</text>
</comment>
<keyword evidence="2" id="KW-1185">Reference proteome</keyword>
<reference evidence="1 2" key="1">
    <citation type="submission" date="2018-02" db="EMBL/GenBank/DDBJ databases">
        <title>Complete genome sequencing of Faecalibacterium prausnitzii strains isolated from the human gut.</title>
        <authorList>
            <person name="Fitzgerald B.C."/>
            <person name="Shkoporov A.N."/>
            <person name="Ross P.R."/>
            <person name="Hill C."/>
        </authorList>
    </citation>
    <scope>NUCLEOTIDE SEQUENCE [LARGE SCALE GENOMIC DNA]</scope>
    <source>
        <strain evidence="1 2">APC922/41-1</strain>
    </source>
</reference>
<evidence type="ECO:0000313" key="2">
    <source>
        <dbReference type="Proteomes" id="UP000250429"/>
    </source>
</evidence>
<dbReference type="EMBL" id="PRLC01000001">
    <property type="protein sequence ID" value="RAW63501.1"/>
    <property type="molecule type" value="Genomic_DNA"/>
</dbReference>
<dbReference type="Proteomes" id="UP000250429">
    <property type="component" value="Unassembled WGS sequence"/>
</dbReference>